<dbReference type="Proteomes" id="UP000824225">
    <property type="component" value="Unassembled WGS sequence"/>
</dbReference>
<reference evidence="1" key="2">
    <citation type="submission" date="2021-04" db="EMBL/GenBank/DDBJ databases">
        <authorList>
            <person name="Gilroy R."/>
        </authorList>
    </citation>
    <scope>NUCLEOTIDE SEQUENCE</scope>
    <source>
        <strain evidence="1">CHK186-16707</strain>
    </source>
</reference>
<accession>A0A9D2KLB9</accession>
<organism evidence="1 2">
    <name type="scientific">Candidatus Mailhella merdigallinarum</name>
    <dbReference type="NCBI Taxonomy" id="2838658"/>
    <lineage>
        <taxon>Bacteria</taxon>
        <taxon>Pseudomonadati</taxon>
        <taxon>Thermodesulfobacteriota</taxon>
        <taxon>Desulfovibrionia</taxon>
        <taxon>Desulfovibrionales</taxon>
        <taxon>Desulfovibrionaceae</taxon>
        <taxon>Mailhella</taxon>
    </lineage>
</organism>
<gene>
    <name evidence="1" type="ORF">H9962_07795</name>
</gene>
<dbReference type="GO" id="GO:0006310">
    <property type="term" value="P:DNA recombination"/>
    <property type="evidence" value="ECO:0007669"/>
    <property type="project" value="InterPro"/>
</dbReference>
<protein>
    <submittedName>
        <fullName evidence="1">RusA family crossover junction endodeoxyribonuclease</fullName>
    </submittedName>
</protein>
<evidence type="ECO:0000313" key="2">
    <source>
        <dbReference type="Proteomes" id="UP000824225"/>
    </source>
</evidence>
<dbReference type="Gene3D" id="3.30.1330.70">
    <property type="entry name" value="Holliday junction resolvase RusA"/>
    <property type="match status" value="1"/>
</dbReference>
<dbReference type="GO" id="GO:0000287">
    <property type="term" value="F:magnesium ion binding"/>
    <property type="evidence" value="ECO:0007669"/>
    <property type="project" value="InterPro"/>
</dbReference>
<dbReference type="InterPro" id="IPR036614">
    <property type="entry name" value="RusA-like_sf"/>
</dbReference>
<dbReference type="GO" id="GO:0006281">
    <property type="term" value="P:DNA repair"/>
    <property type="evidence" value="ECO:0007669"/>
    <property type="project" value="InterPro"/>
</dbReference>
<dbReference type="Pfam" id="PF05866">
    <property type="entry name" value="RusA"/>
    <property type="match status" value="1"/>
</dbReference>
<sequence>MISFVLNTIPTAQARARHSVVNGHSMTFKSDAQRANEATLDALLAPHAPAAPLNGGIVLEFVAVFPPPKSASKKVRTAMLRGEPHTKKPDLDNLAKQIKDAMTRLQFWHDDRQVMRIVCEKRYGEVGRWEVCVRGTREGETI</sequence>
<dbReference type="InterPro" id="IPR008822">
    <property type="entry name" value="Endonuclease_RusA-like"/>
</dbReference>
<dbReference type="EMBL" id="DXAN01000025">
    <property type="protein sequence ID" value="HJA09075.1"/>
    <property type="molecule type" value="Genomic_DNA"/>
</dbReference>
<evidence type="ECO:0000313" key="1">
    <source>
        <dbReference type="EMBL" id="HJA09075.1"/>
    </source>
</evidence>
<proteinExistence type="predicted"/>
<comment type="caution">
    <text evidence="1">The sequence shown here is derived from an EMBL/GenBank/DDBJ whole genome shotgun (WGS) entry which is preliminary data.</text>
</comment>
<dbReference type="AlphaFoldDB" id="A0A9D2KLB9"/>
<name>A0A9D2KLB9_9BACT</name>
<reference evidence="1" key="1">
    <citation type="journal article" date="2021" name="PeerJ">
        <title>Extensive microbial diversity within the chicken gut microbiome revealed by metagenomics and culture.</title>
        <authorList>
            <person name="Gilroy R."/>
            <person name="Ravi A."/>
            <person name="Getino M."/>
            <person name="Pursley I."/>
            <person name="Horton D.L."/>
            <person name="Alikhan N.F."/>
            <person name="Baker D."/>
            <person name="Gharbi K."/>
            <person name="Hall N."/>
            <person name="Watson M."/>
            <person name="Adriaenssens E.M."/>
            <person name="Foster-Nyarko E."/>
            <person name="Jarju S."/>
            <person name="Secka A."/>
            <person name="Antonio M."/>
            <person name="Oren A."/>
            <person name="Chaudhuri R.R."/>
            <person name="La Ragione R."/>
            <person name="Hildebrand F."/>
            <person name="Pallen M.J."/>
        </authorList>
    </citation>
    <scope>NUCLEOTIDE SEQUENCE</scope>
    <source>
        <strain evidence="1">CHK186-16707</strain>
    </source>
</reference>
<dbReference type="SUPFAM" id="SSF103084">
    <property type="entry name" value="Holliday junction resolvase RusA"/>
    <property type="match status" value="1"/>
</dbReference>